<keyword evidence="4" id="KW-1133">Transmembrane helix</keyword>
<keyword evidence="2" id="KW-0802">TPR repeat</keyword>
<keyword evidence="4" id="KW-0812">Transmembrane</keyword>
<organism evidence="5 6">
    <name type="scientific">Tetraparma gracilis</name>
    <dbReference type="NCBI Taxonomy" id="2962635"/>
    <lineage>
        <taxon>Eukaryota</taxon>
        <taxon>Sar</taxon>
        <taxon>Stramenopiles</taxon>
        <taxon>Ochrophyta</taxon>
        <taxon>Bolidophyceae</taxon>
        <taxon>Parmales</taxon>
        <taxon>Triparmaceae</taxon>
        <taxon>Tetraparma</taxon>
    </lineage>
</organism>
<evidence type="ECO:0000256" key="2">
    <source>
        <dbReference type="ARBA" id="ARBA00022803"/>
    </source>
</evidence>
<dbReference type="InterPro" id="IPR039663">
    <property type="entry name" value="AIP/AIPL1/TTC9"/>
</dbReference>
<dbReference type="SUPFAM" id="SSF48452">
    <property type="entry name" value="TPR-like"/>
    <property type="match status" value="1"/>
</dbReference>
<feature type="transmembrane region" description="Helical" evidence="4">
    <location>
        <begin position="489"/>
        <end position="512"/>
    </location>
</feature>
<dbReference type="InterPro" id="IPR011990">
    <property type="entry name" value="TPR-like_helical_dom_sf"/>
</dbReference>
<evidence type="ECO:0000256" key="4">
    <source>
        <dbReference type="SAM" id="Phobius"/>
    </source>
</evidence>
<feature type="region of interest" description="Disordered" evidence="3">
    <location>
        <begin position="371"/>
        <end position="397"/>
    </location>
</feature>
<evidence type="ECO:0000313" key="5">
    <source>
        <dbReference type="EMBL" id="GMI18972.1"/>
    </source>
</evidence>
<keyword evidence="1" id="KW-0677">Repeat</keyword>
<evidence type="ECO:0000256" key="3">
    <source>
        <dbReference type="SAM" id="MobiDB-lite"/>
    </source>
</evidence>
<feature type="compositionally biased region" description="Basic and acidic residues" evidence="3">
    <location>
        <begin position="323"/>
        <end position="339"/>
    </location>
</feature>
<dbReference type="Gene3D" id="1.25.40.10">
    <property type="entry name" value="Tetratricopeptide repeat domain"/>
    <property type="match status" value="1"/>
</dbReference>
<proteinExistence type="predicted"/>
<sequence length="546" mass="61198">MDAEINGTPFSELMNQAVKMKTASAEPFRRSFDKWPRFYQNSIFAKPEIVELRKSKDFGKIMAKAKELKEEANRKLLAGGASLMEANHLYEQALSLFKWAQNDDPDWKSKGMRDESLSEHVHDCGSLQEREEVEAFKKSVYLNLALVCQKTGEHEIAIQACGDALSIDSRCSKALYRRAMSLIAPVSAGGLEFDRAIEDLSNALRYSPDDRTIAGQLKRLRADQRKQKKNDKKTFSGMFGRGEVYVEQNEKKILGNIGRKVGDVGGGAGGAAGGGGDEEDSIERRIYEAEQLYNVYMRQERIDEAADLRKRIDDTREAHKRMLEKEKAQKWGGKEEPDFRNPTPEMIKDAKERGIDLTDPRVVDMLTNMKEEKKRKAGIPTAAPAAAASAMPKHTPEYQKETRAKLSEMIGDMPSKDLVRSLREMNCEFDENGSNDYLKHEFITALISGKQIPDSLRNANDPKHKSWWINLLLQTFGQGSTSWWGNLRVAFIFATLSIGYKILFGGMGGGVLGRGGYKLKERIPIVEEASYGVGGVGGAGFDEEEW</sequence>
<evidence type="ECO:0000313" key="6">
    <source>
        <dbReference type="Proteomes" id="UP001165060"/>
    </source>
</evidence>
<accession>A0ABQ6M3N0</accession>
<comment type="caution">
    <text evidence="5">The sequence shown here is derived from an EMBL/GenBank/DDBJ whole genome shotgun (WGS) entry which is preliminary data.</text>
</comment>
<name>A0ABQ6M3N0_9STRA</name>
<dbReference type="EMBL" id="BRYB01002391">
    <property type="protein sequence ID" value="GMI18972.1"/>
    <property type="molecule type" value="Genomic_DNA"/>
</dbReference>
<protein>
    <submittedName>
        <fullName evidence="5">Uncharacterized protein</fullName>
    </submittedName>
</protein>
<reference evidence="5 6" key="1">
    <citation type="journal article" date="2023" name="Commun. Biol.">
        <title>Genome analysis of Parmales, the sister group of diatoms, reveals the evolutionary specialization of diatoms from phago-mixotrophs to photoautotrophs.</title>
        <authorList>
            <person name="Ban H."/>
            <person name="Sato S."/>
            <person name="Yoshikawa S."/>
            <person name="Yamada K."/>
            <person name="Nakamura Y."/>
            <person name="Ichinomiya M."/>
            <person name="Sato N."/>
            <person name="Blanc-Mathieu R."/>
            <person name="Endo H."/>
            <person name="Kuwata A."/>
            <person name="Ogata H."/>
        </authorList>
    </citation>
    <scope>NUCLEOTIDE SEQUENCE [LARGE SCALE GENOMIC DNA]</scope>
</reference>
<dbReference type="PANTHER" id="PTHR11242">
    <property type="entry name" value="ARYL HYDROCARBON RECEPTOR INTERACTING PROTEIN RELATED"/>
    <property type="match status" value="1"/>
</dbReference>
<feature type="region of interest" description="Disordered" evidence="3">
    <location>
        <begin position="323"/>
        <end position="345"/>
    </location>
</feature>
<dbReference type="Proteomes" id="UP001165060">
    <property type="component" value="Unassembled WGS sequence"/>
</dbReference>
<evidence type="ECO:0000256" key="1">
    <source>
        <dbReference type="ARBA" id="ARBA00022737"/>
    </source>
</evidence>
<keyword evidence="4" id="KW-0472">Membrane</keyword>
<dbReference type="PANTHER" id="PTHR11242:SF17">
    <property type="match status" value="1"/>
</dbReference>
<keyword evidence="6" id="KW-1185">Reference proteome</keyword>
<gene>
    <name evidence="5" type="ORF">TeGR_g1218</name>
</gene>
<feature type="compositionally biased region" description="Low complexity" evidence="3">
    <location>
        <begin position="378"/>
        <end position="392"/>
    </location>
</feature>